<protein>
    <submittedName>
        <fullName evidence="1">Uncharacterized protein</fullName>
    </submittedName>
</protein>
<keyword evidence="2" id="KW-1185">Reference proteome</keyword>
<dbReference type="EMBL" id="CM037614">
    <property type="protein sequence ID" value="KAH8017890.1"/>
    <property type="molecule type" value="Genomic_DNA"/>
</dbReference>
<evidence type="ECO:0000313" key="2">
    <source>
        <dbReference type="Proteomes" id="UP000827872"/>
    </source>
</evidence>
<accession>A0ACB8GEI2</accession>
<name>A0ACB8GEI2_9SAUR</name>
<gene>
    <name evidence="1" type="ORF">K3G42_033041</name>
</gene>
<organism evidence="1 2">
    <name type="scientific">Sphaerodactylus townsendi</name>
    <dbReference type="NCBI Taxonomy" id="933632"/>
    <lineage>
        <taxon>Eukaryota</taxon>
        <taxon>Metazoa</taxon>
        <taxon>Chordata</taxon>
        <taxon>Craniata</taxon>
        <taxon>Vertebrata</taxon>
        <taxon>Euteleostomi</taxon>
        <taxon>Lepidosauria</taxon>
        <taxon>Squamata</taxon>
        <taxon>Bifurcata</taxon>
        <taxon>Gekkota</taxon>
        <taxon>Sphaerodactylidae</taxon>
        <taxon>Sphaerodactylus</taxon>
    </lineage>
</organism>
<evidence type="ECO:0000313" key="1">
    <source>
        <dbReference type="EMBL" id="KAH8017890.1"/>
    </source>
</evidence>
<sequence>MVPAVQRSYLGAAQHLRVPASGNAYICQKMSQNPVADQWKAEQNMQAAWSLECSPVMVLNRDGNKVFPQRSRGIFFSAATESNANLEERENIPGLSEDIFQFLLKQNVTK</sequence>
<reference evidence="1" key="1">
    <citation type="submission" date="2021-08" db="EMBL/GenBank/DDBJ databases">
        <title>The first chromosome-level gecko genome reveals the dynamic sex chromosomes of Neotropical dwarf geckos (Sphaerodactylidae: Sphaerodactylus).</title>
        <authorList>
            <person name="Pinto B.J."/>
            <person name="Keating S.E."/>
            <person name="Gamble T."/>
        </authorList>
    </citation>
    <scope>NUCLEOTIDE SEQUENCE</scope>
    <source>
        <strain evidence="1">TG3544</strain>
    </source>
</reference>
<dbReference type="Proteomes" id="UP000827872">
    <property type="component" value="Linkage Group LG01"/>
</dbReference>
<proteinExistence type="predicted"/>
<comment type="caution">
    <text evidence="1">The sequence shown here is derived from an EMBL/GenBank/DDBJ whole genome shotgun (WGS) entry which is preliminary data.</text>
</comment>